<name>A0ABM1BB55_LIMPO</name>
<feature type="compositionally biased region" description="Basic and acidic residues" evidence="4">
    <location>
        <begin position="88"/>
        <end position="99"/>
    </location>
</feature>
<evidence type="ECO:0000313" key="7">
    <source>
        <dbReference type="RefSeq" id="XP_013778467.1"/>
    </source>
</evidence>
<feature type="region of interest" description="Disordered" evidence="4">
    <location>
        <begin position="187"/>
        <end position="225"/>
    </location>
</feature>
<dbReference type="PROSITE" id="PS50294">
    <property type="entry name" value="WD_REPEATS_REGION"/>
    <property type="match status" value="1"/>
</dbReference>
<keyword evidence="1 3" id="KW-0853">WD repeat</keyword>
<organism evidence="5 6">
    <name type="scientific">Limulus polyphemus</name>
    <name type="common">Atlantic horseshoe crab</name>
    <dbReference type="NCBI Taxonomy" id="6850"/>
    <lineage>
        <taxon>Eukaryota</taxon>
        <taxon>Metazoa</taxon>
        <taxon>Ecdysozoa</taxon>
        <taxon>Arthropoda</taxon>
        <taxon>Chelicerata</taxon>
        <taxon>Merostomata</taxon>
        <taxon>Xiphosura</taxon>
        <taxon>Limulidae</taxon>
        <taxon>Limulus</taxon>
    </lineage>
</organism>
<evidence type="ECO:0000313" key="5">
    <source>
        <dbReference type="Proteomes" id="UP000694941"/>
    </source>
</evidence>
<reference evidence="6 7" key="1">
    <citation type="submission" date="2025-05" db="UniProtKB">
        <authorList>
            <consortium name="RefSeq"/>
        </authorList>
    </citation>
    <scope>IDENTIFICATION</scope>
    <source>
        <tissue evidence="6 7">Muscle</tissue>
    </source>
</reference>
<accession>A0ABM1BB55</accession>
<protein>
    <submittedName>
        <fullName evidence="6 7">DDB1- and CUL4-associated factor 8-like</fullName>
    </submittedName>
</protein>
<evidence type="ECO:0000256" key="4">
    <source>
        <dbReference type="SAM" id="MobiDB-lite"/>
    </source>
</evidence>
<dbReference type="InterPro" id="IPR001680">
    <property type="entry name" value="WD40_rpt"/>
</dbReference>
<dbReference type="Pfam" id="PF00400">
    <property type="entry name" value="WD40"/>
    <property type="match status" value="4"/>
</dbReference>
<dbReference type="Gene3D" id="2.130.10.10">
    <property type="entry name" value="YVTN repeat-like/Quinoprotein amine dehydrogenase"/>
    <property type="match status" value="1"/>
</dbReference>
<feature type="region of interest" description="Disordered" evidence="4">
    <location>
        <begin position="126"/>
        <end position="159"/>
    </location>
</feature>
<dbReference type="GeneID" id="106463043"/>
<dbReference type="RefSeq" id="XP_013778466.1">
    <property type="nucleotide sequence ID" value="XM_013923012.2"/>
</dbReference>
<dbReference type="PANTHER" id="PTHR15574">
    <property type="entry name" value="WD REPEAT DOMAIN-CONTAINING FAMILY"/>
    <property type="match status" value="1"/>
</dbReference>
<proteinExistence type="predicted"/>
<dbReference type="SUPFAM" id="SSF50978">
    <property type="entry name" value="WD40 repeat-like"/>
    <property type="match status" value="1"/>
</dbReference>
<feature type="region of interest" description="Disordered" evidence="4">
    <location>
        <begin position="1"/>
        <end position="111"/>
    </location>
</feature>
<feature type="repeat" description="WD" evidence="3">
    <location>
        <begin position="275"/>
        <end position="316"/>
    </location>
</feature>
<dbReference type="PROSITE" id="PS50082">
    <property type="entry name" value="WD_REPEATS_2"/>
    <property type="match status" value="1"/>
</dbReference>
<feature type="region of interest" description="Disordered" evidence="4">
    <location>
        <begin position="641"/>
        <end position="676"/>
    </location>
</feature>
<gene>
    <name evidence="6 7" type="primary">LOC106463043</name>
</gene>
<feature type="compositionally biased region" description="Low complexity" evidence="4">
    <location>
        <begin position="100"/>
        <end position="110"/>
    </location>
</feature>
<keyword evidence="2" id="KW-0677">Repeat</keyword>
<feature type="compositionally biased region" description="Polar residues" evidence="4">
    <location>
        <begin position="667"/>
        <end position="676"/>
    </location>
</feature>
<keyword evidence="5" id="KW-1185">Reference proteome</keyword>
<feature type="compositionally biased region" description="Acidic residues" evidence="4">
    <location>
        <begin position="208"/>
        <end position="220"/>
    </location>
</feature>
<dbReference type="InterPro" id="IPR015943">
    <property type="entry name" value="WD40/YVTN_repeat-like_dom_sf"/>
</dbReference>
<feature type="compositionally biased region" description="Polar residues" evidence="4">
    <location>
        <begin position="30"/>
        <end position="57"/>
    </location>
</feature>
<feature type="compositionally biased region" description="Polar residues" evidence="4">
    <location>
        <begin position="129"/>
        <end position="159"/>
    </location>
</feature>
<dbReference type="InterPro" id="IPR036322">
    <property type="entry name" value="WD40_repeat_dom_sf"/>
</dbReference>
<evidence type="ECO:0000256" key="2">
    <source>
        <dbReference type="ARBA" id="ARBA00022737"/>
    </source>
</evidence>
<dbReference type="InterPro" id="IPR045151">
    <property type="entry name" value="DCAF8"/>
</dbReference>
<dbReference type="PANTHER" id="PTHR15574:SF21">
    <property type="entry name" value="DDB1- AND CUL4-ASSOCIATED FACTOR 8"/>
    <property type="match status" value="1"/>
</dbReference>
<feature type="compositionally biased region" description="Basic and acidic residues" evidence="4">
    <location>
        <begin position="192"/>
        <end position="207"/>
    </location>
</feature>
<evidence type="ECO:0000256" key="1">
    <source>
        <dbReference type="ARBA" id="ARBA00022574"/>
    </source>
</evidence>
<evidence type="ECO:0000256" key="3">
    <source>
        <dbReference type="PROSITE-ProRule" id="PRU00221"/>
    </source>
</evidence>
<dbReference type="Proteomes" id="UP000694941">
    <property type="component" value="Unplaced"/>
</dbReference>
<evidence type="ECO:0000313" key="6">
    <source>
        <dbReference type="RefSeq" id="XP_013778466.1"/>
    </source>
</evidence>
<dbReference type="SMART" id="SM00320">
    <property type="entry name" value="WD40"/>
    <property type="match status" value="7"/>
</dbReference>
<sequence>MGDESTINKGKDKRKLKSKVSQDLSESEQPDFTTSDEASGNSVRVSTKCIEQNLFSTRSDRNDAETNSQHPCARHQMKKDGTGIGVGNHEDNDTDDKSTCSETSESSYSTLNEKCLQELKIGKQEDIDCQNSPDSSQQNASCLIPDLSNSTSEASENISKLKSIETVEKDEKENGIECERKHKRPKVPVACTDDKGDEDHAASKVDEPSETNDVDDDEIYDPTPHTPKPKHKWFICKEAIARQYGTSNYYSNDLFRLQCGGSLHMVERLELMYMMNNHNGCVNSLHFNSTGTRLASGSDDLSVVIWDWTASEAILKYKSGHKSNVFQAKFMPLSGDSHLVSCSRDGQVRLAELSATGVCKETRKLAQHKDAAHKLALETNTPHTFLSCGEDSAVFQIDLREEKPKSLVECKENDKKVPLYTVFSNPMNSYEFGIGGTDHFVRIYDKRNIREDIPMKKFSPRHLIDSDLHANVTCLVYNYNGSEILATYNDEDIYIFDTSQSDGAEYIHRYQGHRNSETVKGVNYFGLKSEFIVSGSDCGYIYFWEKESEHIVQCLLGDEGGVVNCLEPHPNCPVMATSGLDIDVKIWVPSCEHPPDLSGLKSKISKNLKERDYDRKHDDSDTYDSEMLWFLMQHFRRTPRRRERVENLGDSHPSSSNEESDDEDTDPQNPIQCTQT</sequence>
<dbReference type="RefSeq" id="XP_013778467.1">
    <property type="nucleotide sequence ID" value="XM_013923013.2"/>
</dbReference>